<evidence type="ECO:0000256" key="4">
    <source>
        <dbReference type="SAM" id="MobiDB-lite"/>
    </source>
</evidence>
<dbReference type="Pfam" id="PF01341">
    <property type="entry name" value="Glyco_hydro_6"/>
    <property type="match status" value="1"/>
</dbReference>
<dbReference type="OrthoDB" id="309899at2"/>
<dbReference type="EC" id="3.2.1.-" evidence="3"/>
<feature type="binding site" evidence="2">
    <location>
        <position position="333"/>
    </location>
    <ligand>
        <name>substrate</name>
    </ligand>
</feature>
<organism evidence="5 6">
    <name type="scientific">Couchioplanes caeruleus</name>
    <dbReference type="NCBI Taxonomy" id="56438"/>
    <lineage>
        <taxon>Bacteria</taxon>
        <taxon>Bacillati</taxon>
        <taxon>Actinomycetota</taxon>
        <taxon>Actinomycetes</taxon>
        <taxon>Micromonosporales</taxon>
        <taxon>Micromonosporaceae</taxon>
        <taxon>Couchioplanes</taxon>
    </lineage>
</organism>
<evidence type="ECO:0000256" key="1">
    <source>
        <dbReference type="PIRSR" id="PIRSR001100-1"/>
    </source>
</evidence>
<feature type="binding site" evidence="2">
    <location>
        <position position="260"/>
    </location>
    <ligand>
        <name>substrate</name>
    </ligand>
</feature>
<dbReference type="Proteomes" id="UP000271683">
    <property type="component" value="Unassembled WGS sequence"/>
</dbReference>
<feature type="active site" description="Proton acceptor" evidence="1">
    <location>
        <position position="367"/>
    </location>
</feature>
<accession>A0A3N1GUA2</accession>
<keyword evidence="3" id="KW-0326">Glycosidase</keyword>
<dbReference type="PANTHER" id="PTHR34876:SF4">
    <property type="entry name" value="1,4-BETA-D-GLUCAN CELLOBIOHYDROLASE C-RELATED"/>
    <property type="match status" value="1"/>
</dbReference>
<feature type="region of interest" description="Disordered" evidence="4">
    <location>
        <begin position="35"/>
        <end position="91"/>
    </location>
</feature>
<evidence type="ECO:0000256" key="2">
    <source>
        <dbReference type="PIRSR" id="PIRSR001100-2"/>
    </source>
</evidence>
<sequence>MVSHAKPPSRGLRLVLAASAVLAVAAGIGLTVATRGDDQSTERDTAGGSTPSAAVSSAAPVPSTILGSATSIPSPSASQPPAKPKSAAAKPAGGALAGKTFYVDRSGPATKQVQDFQSAGRDGDAQLIREIADRPNATWFADSSTGYTSRARKLVTSAAGAGKLPVLTMYNIPHRDCSGHSAGGASGADAYRSYVASMANALRGHKAVVILEPDAVAQAVQGCLDEGRKAERFALLREAIGTLRKNSGVSVYLDAGNPTWITDTGKLAAALRQAGVDRSNGFSLNVANFETTARNISYGTELSGKLDGTHFVVDTSRNGNGPVGAGTSGDARWCNPVGRKLGEPPTTRTGNTLVDAYLWIKRPGESDGACGNGAPPAGQWWADYALALAR</sequence>
<dbReference type="AlphaFoldDB" id="A0A3N1GUA2"/>
<dbReference type="GO" id="GO:0030245">
    <property type="term" value="P:cellulose catabolic process"/>
    <property type="evidence" value="ECO:0007669"/>
    <property type="project" value="UniProtKB-KW"/>
</dbReference>
<dbReference type="PANTHER" id="PTHR34876">
    <property type="match status" value="1"/>
</dbReference>
<dbReference type="InterPro" id="IPR016288">
    <property type="entry name" value="Beta_cellobiohydrolase"/>
</dbReference>
<name>A0A3N1GUA2_9ACTN</name>
<dbReference type="PIRSF" id="PIRSF001100">
    <property type="entry name" value="Beta_cellobiohydrolase"/>
    <property type="match status" value="1"/>
</dbReference>
<keyword evidence="3" id="KW-0624">Polysaccharide degradation</keyword>
<comment type="caution">
    <text evidence="5">The sequence shown here is derived from an EMBL/GenBank/DDBJ whole genome shotgun (WGS) entry which is preliminary data.</text>
</comment>
<keyword evidence="3" id="KW-0136">Cellulose degradation</keyword>
<dbReference type="PRINTS" id="PR00733">
    <property type="entry name" value="GLHYDRLASE6"/>
</dbReference>
<gene>
    <name evidence="5" type="ORF">EDD30_6849</name>
</gene>
<evidence type="ECO:0000313" key="5">
    <source>
        <dbReference type="EMBL" id="ROP33807.1"/>
    </source>
</evidence>
<feature type="compositionally biased region" description="Low complexity" evidence="4">
    <location>
        <begin position="46"/>
        <end position="91"/>
    </location>
</feature>
<feature type="binding site" evidence="2">
    <location>
        <position position="361"/>
    </location>
    <ligand>
        <name>substrate</name>
    </ligand>
</feature>
<feature type="binding site" evidence="2">
    <location>
        <position position="365"/>
    </location>
    <ligand>
        <name>substrate</name>
    </ligand>
</feature>
<evidence type="ECO:0000313" key="6">
    <source>
        <dbReference type="Proteomes" id="UP000271683"/>
    </source>
</evidence>
<feature type="binding site" evidence="2">
    <location>
        <position position="139"/>
    </location>
    <ligand>
        <name>substrate</name>
    </ligand>
</feature>
<reference evidence="5 6" key="1">
    <citation type="submission" date="2018-11" db="EMBL/GenBank/DDBJ databases">
        <title>Sequencing the genomes of 1000 actinobacteria strains.</title>
        <authorList>
            <person name="Klenk H.-P."/>
        </authorList>
    </citation>
    <scope>NUCLEOTIDE SEQUENCE [LARGE SCALE GENOMIC DNA]</scope>
    <source>
        <strain evidence="5 6">DSM 43634</strain>
    </source>
</reference>
<protein>
    <recommendedName>
        <fullName evidence="3">Glucanase</fullName>
        <ecNumber evidence="3">3.2.1.-</ecNumber>
    </recommendedName>
</protein>
<comment type="similarity">
    <text evidence="3">Belongs to the glycosyl hydrolase family 6.</text>
</comment>
<dbReference type="InterPro" id="IPR036434">
    <property type="entry name" value="Beta_cellobiohydrolase_sf"/>
</dbReference>
<proteinExistence type="inferred from homology"/>
<keyword evidence="3" id="KW-0119">Carbohydrate metabolism</keyword>
<feature type="binding site" evidence="2">
    <location>
        <position position="288"/>
    </location>
    <ligand>
        <name>substrate</name>
    </ligand>
</feature>
<dbReference type="RefSeq" id="WP_084556086.1">
    <property type="nucleotide sequence ID" value="NZ_RJKL01000001.1"/>
</dbReference>
<keyword evidence="3" id="KW-0378">Hydrolase</keyword>
<dbReference type="SUPFAM" id="SSF51989">
    <property type="entry name" value="Glycosyl hydrolases family 6, cellulases"/>
    <property type="match status" value="1"/>
</dbReference>
<dbReference type="Gene3D" id="3.20.20.40">
    <property type="entry name" value="1, 4-beta cellobiohydrolase"/>
    <property type="match status" value="1"/>
</dbReference>
<feature type="compositionally biased region" description="Basic and acidic residues" evidence="4">
    <location>
        <begin position="35"/>
        <end position="45"/>
    </location>
</feature>
<dbReference type="EMBL" id="RJKL01000001">
    <property type="protein sequence ID" value="ROP33807.1"/>
    <property type="molecule type" value="Genomic_DNA"/>
</dbReference>
<evidence type="ECO:0000256" key="3">
    <source>
        <dbReference type="RuleBase" id="RU361186"/>
    </source>
</evidence>
<feature type="active site" description="Proton donor" evidence="1">
    <location>
        <position position="214"/>
    </location>
</feature>
<dbReference type="GO" id="GO:0004553">
    <property type="term" value="F:hydrolase activity, hydrolyzing O-glycosyl compounds"/>
    <property type="evidence" value="ECO:0007669"/>
    <property type="project" value="InterPro"/>
</dbReference>